<protein>
    <submittedName>
        <fullName evidence="1">Uncharacterized protein</fullName>
    </submittedName>
</protein>
<name>A0ACB0Z2U3_MELEN</name>
<accession>A0ACB0Z2U3</accession>
<evidence type="ECO:0000313" key="1">
    <source>
        <dbReference type="EMBL" id="CAK5073194.1"/>
    </source>
</evidence>
<gene>
    <name evidence="1" type="ORF">MENTE1834_LOCUS19836</name>
</gene>
<sequence length="179" mass="19459">MASSLTHSLAAAAHHRHGHTSPDSFSTSSIHFHALDLSKNNTNTLNTSCTNTKDSSSFIPNLLVQQQQPTLTIPPLPPPQPTSLIIPQQKQQIIYQNLFSTNNSLIGKNIFGNSVEEQMQAVANVLLGGGGNGTFQLQNVVNKCPKLLSEFINTTREPLINSLAFLQSTETSLPQMVKE</sequence>
<keyword evidence="2" id="KW-1185">Reference proteome</keyword>
<dbReference type="Proteomes" id="UP001497535">
    <property type="component" value="Unassembled WGS sequence"/>
</dbReference>
<proteinExistence type="predicted"/>
<evidence type="ECO:0000313" key="2">
    <source>
        <dbReference type="Proteomes" id="UP001497535"/>
    </source>
</evidence>
<reference evidence="1" key="1">
    <citation type="submission" date="2023-11" db="EMBL/GenBank/DDBJ databases">
        <authorList>
            <person name="Poullet M."/>
        </authorList>
    </citation>
    <scope>NUCLEOTIDE SEQUENCE</scope>
    <source>
        <strain evidence="1">E1834</strain>
    </source>
</reference>
<comment type="caution">
    <text evidence="1">The sequence shown here is derived from an EMBL/GenBank/DDBJ whole genome shotgun (WGS) entry which is preliminary data.</text>
</comment>
<dbReference type="EMBL" id="CAVMJV010000023">
    <property type="protein sequence ID" value="CAK5073194.1"/>
    <property type="molecule type" value="Genomic_DNA"/>
</dbReference>
<organism evidence="1 2">
    <name type="scientific">Meloidogyne enterolobii</name>
    <name type="common">Root-knot nematode worm</name>
    <name type="synonym">Meloidogyne mayaguensis</name>
    <dbReference type="NCBI Taxonomy" id="390850"/>
    <lineage>
        <taxon>Eukaryota</taxon>
        <taxon>Metazoa</taxon>
        <taxon>Ecdysozoa</taxon>
        <taxon>Nematoda</taxon>
        <taxon>Chromadorea</taxon>
        <taxon>Rhabditida</taxon>
        <taxon>Tylenchina</taxon>
        <taxon>Tylenchomorpha</taxon>
        <taxon>Tylenchoidea</taxon>
        <taxon>Meloidogynidae</taxon>
        <taxon>Meloidogyninae</taxon>
        <taxon>Meloidogyne</taxon>
    </lineage>
</organism>